<dbReference type="EMBL" id="BOMM01000085">
    <property type="protein sequence ID" value="GIE16425.1"/>
    <property type="molecule type" value="Genomic_DNA"/>
</dbReference>
<evidence type="ECO:0000256" key="1">
    <source>
        <dbReference type="SAM" id="MobiDB-lite"/>
    </source>
</evidence>
<protein>
    <submittedName>
        <fullName evidence="2">Uncharacterized protein</fullName>
    </submittedName>
</protein>
<keyword evidence="3" id="KW-1185">Reference proteome</keyword>
<dbReference type="RefSeq" id="WP_203822763.1">
    <property type="nucleotide sequence ID" value="NZ_BAAABP010000059.1"/>
</dbReference>
<feature type="region of interest" description="Disordered" evidence="1">
    <location>
        <begin position="86"/>
        <end position="105"/>
    </location>
</feature>
<comment type="caution">
    <text evidence="2">The sequence shown here is derived from an EMBL/GenBank/DDBJ whole genome shotgun (WGS) entry which is preliminary data.</text>
</comment>
<evidence type="ECO:0000313" key="3">
    <source>
        <dbReference type="Proteomes" id="UP000598174"/>
    </source>
</evidence>
<dbReference type="Proteomes" id="UP000598174">
    <property type="component" value="Unassembled WGS sequence"/>
</dbReference>
<gene>
    <name evidence="2" type="ORF">Afe05nite_82650</name>
</gene>
<evidence type="ECO:0000313" key="2">
    <source>
        <dbReference type="EMBL" id="GIE16425.1"/>
    </source>
</evidence>
<dbReference type="AlphaFoldDB" id="A0A919ML39"/>
<proteinExistence type="predicted"/>
<name>A0A919ML39_9ACTN</name>
<reference evidence="2" key="1">
    <citation type="submission" date="2021-01" db="EMBL/GenBank/DDBJ databases">
        <title>Whole genome shotgun sequence of Actinoplanes ferrugineus NBRC 15555.</title>
        <authorList>
            <person name="Komaki H."/>
            <person name="Tamura T."/>
        </authorList>
    </citation>
    <scope>NUCLEOTIDE SEQUENCE</scope>
    <source>
        <strain evidence="2">NBRC 15555</strain>
    </source>
</reference>
<accession>A0A919ML39</accession>
<organism evidence="2 3">
    <name type="scientific">Paractinoplanes ferrugineus</name>
    <dbReference type="NCBI Taxonomy" id="113564"/>
    <lineage>
        <taxon>Bacteria</taxon>
        <taxon>Bacillati</taxon>
        <taxon>Actinomycetota</taxon>
        <taxon>Actinomycetes</taxon>
        <taxon>Micromonosporales</taxon>
        <taxon>Micromonosporaceae</taxon>
        <taxon>Paractinoplanes</taxon>
    </lineage>
</organism>
<sequence length="105" mass="11448">MDVFEARCHLDWWANSATRLASVAVLVVITPIEAGWAGAGHLSGADDDIREGFAFLCELDPVFTLGFDDGSECAVTVHRGEGDNFSLTEYVGPPTRPVEYETQTR</sequence>